<proteinExistence type="predicted"/>
<dbReference type="OrthoDB" id="10497882at2759"/>
<feature type="compositionally biased region" description="Low complexity" evidence="1">
    <location>
        <begin position="249"/>
        <end position="283"/>
    </location>
</feature>
<dbReference type="Proteomes" id="UP000006671">
    <property type="component" value="Unassembled WGS sequence"/>
</dbReference>
<evidence type="ECO:0000313" key="2">
    <source>
        <dbReference type="EMBL" id="EFC45675.1"/>
    </source>
</evidence>
<dbReference type="GeneID" id="8857204"/>
<gene>
    <name evidence="2" type="ORF">NAEGRDRAFT_79387</name>
</gene>
<keyword evidence="3" id="KW-1185">Reference proteome</keyword>
<feature type="region of interest" description="Disordered" evidence="1">
    <location>
        <begin position="1"/>
        <end position="36"/>
    </location>
</feature>
<dbReference type="VEuPathDB" id="AmoebaDB:NAEGRDRAFT_79387"/>
<feature type="compositionally biased region" description="Basic residues" evidence="1">
    <location>
        <begin position="471"/>
        <end position="487"/>
    </location>
</feature>
<feature type="region of interest" description="Disordered" evidence="1">
    <location>
        <begin position="471"/>
        <end position="510"/>
    </location>
</feature>
<reference evidence="2 3" key="1">
    <citation type="journal article" date="2010" name="Cell">
        <title>The genome of Naegleria gruberi illuminates early eukaryotic versatility.</title>
        <authorList>
            <person name="Fritz-Laylin L.K."/>
            <person name="Prochnik S.E."/>
            <person name="Ginger M.L."/>
            <person name="Dacks J.B."/>
            <person name="Carpenter M.L."/>
            <person name="Field M.C."/>
            <person name="Kuo A."/>
            <person name="Paredez A."/>
            <person name="Chapman J."/>
            <person name="Pham J."/>
            <person name="Shu S."/>
            <person name="Neupane R."/>
            <person name="Cipriano M."/>
            <person name="Mancuso J."/>
            <person name="Tu H."/>
            <person name="Salamov A."/>
            <person name="Lindquist E."/>
            <person name="Shapiro H."/>
            <person name="Lucas S."/>
            <person name="Grigoriev I.V."/>
            <person name="Cande W.Z."/>
            <person name="Fulton C."/>
            <person name="Rokhsar D.S."/>
            <person name="Dawson S.C."/>
        </authorList>
    </citation>
    <scope>NUCLEOTIDE SEQUENCE [LARGE SCALE GENOMIC DNA]</scope>
    <source>
        <strain evidence="2 3">NEG-M</strain>
    </source>
</reference>
<evidence type="ECO:0000256" key="1">
    <source>
        <dbReference type="SAM" id="MobiDB-lite"/>
    </source>
</evidence>
<sequence>MQQPRRSLSASNITNSSNNNNNNTTNTNNGSSTTPVVESVHDKRINYHELMQMLGTENLQHASLMMGASHMHPNTVDPTTPLSANSHHHLASFVHPNATTQMSTTQLLLEELNNAVDHTHHQATLQMLASGQTNNVESNNTTTSTSGNSIVNNAALLSAAAGHHPYHYYPSQYSPYLYHPLSHPIHPIHFSSHTPLAALYDQSAAAAVLLQQQQQLLNHSHLQHSLPTASSTTTTTAQQLSLNNPATVITQSSTNSNNNTVSNVQTNTATTTSQNVQNTNANNTEDEEIEDDSDSKPMDCKKEGDNTSECEENREWSNCHVNRDFLDSSNVQVNIYLETRDSGPRNDSIVESELYSSIKYEMRHEIKCLKFLNESDNDLQLFCRVQIIHPDNKNEVLKNGKTILGGVVESNVSKGNANENIASTSMKIKFTDCSYHHGNCKFAFRVSYFIESDLDNPILIKESASFKVLARKPSKNKTKKQASKRKRKEEEAAEINTVTTTTTPQSSPQKVKISSFDDFKQVTTSVFDYIQTNTDEQKKRQMINYVITKLYSVDPNIMFSLPTDDGANDIFKGLL</sequence>
<organism evidence="3">
    <name type="scientific">Naegleria gruberi</name>
    <name type="common">Amoeba</name>
    <dbReference type="NCBI Taxonomy" id="5762"/>
    <lineage>
        <taxon>Eukaryota</taxon>
        <taxon>Discoba</taxon>
        <taxon>Heterolobosea</taxon>
        <taxon>Tetramitia</taxon>
        <taxon>Eutetramitia</taxon>
        <taxon>Vahlkampfiidae</taxon>
        <taxon>Naegleria</taxon>
    </lineage>
</organism>
<feature type="compositionally biased region" description="Acidic residues" evidence="1">
    <location>
        <begin position="284"/>
        <end position="293"/>
    </location>
</feature>
<protein>
    <submittedName>
        <fullName evidence="2">Predicted protein</fullName>
    </submittedName>
</protein>
<evidence type="ECO:0000313" key="3">
    <source>
        <dbReference type="Proteomes" id="UP000006671"/>
    </source>
</evidence>
<dbReference type="AlphaFoldDB" id="D2VC30"/>
<dbReference type="KEGG" id="ngr:NAEGRDRAFT_79387"/>
<dbReference type="InParanoid" id="D2VC30"/>
<accession>D2VC30</accession>
<dbReference type="EMBL" id="GG738862">
    <property type="protein sequence ID" value="EFC45675.1"/>
    <property type="molecule type" value="Genomic_DNA"/>
</dbReference>
<feature type="compositionally biased region" description="Basic and acidic residues" evidence="1">
    <location>
        <begin position="294"/>
        <end position="308"/>
    </location>
</feature>
<feature type="compositionally biased region" description="Low complexity" evidence="1">
    <location>
        <begin position="9"/>
        <end position="34"/>
    </location>
</feature>
<feature type="region of interest" description="Disordered" evidence="1">
    <location>
        <begin position="249"/>
        <end position="308"/>
    </location>
</feature>
<name>D2VC30_NAEGR</name>
<dbReference type="RefSeq" id="XP_002678419.1">
    <property type="nucleotide sequence ID" value="XM_002678373.1"/>
</dbReference>